<name>A0A919TEI3_9ACTN</name>
<evidence type="ECO:0000256" key="2">
    <source>
        <dbReference type="ARBA" id="ARBA00004956"/>
    </source>
</evidence>
<feature type="domain" description="CoA carboxyltransferase N-terminal" evidence="20">
    <location>
        <begin position="21"/>
        <end position="290"/>
    </location>
</feature>
<keyword evidence="11 19" id="KW-0863">Zinc-finger</keyword>
<evidence type="ECO:0000256" key="13">
    <source>
        <dbReference type="ARBA" id="ARBA00022833"/>
    </source>
</evidence>
<dbReference type="RefSeq" id="WP_246607299.1">
    <property type="nucleotide sequence ID" value="NZ_BOQN01000058.1"/>
</dbReference>
<evidence type="ECO:0000259" key="21">
    <source>
        <dbReference type="PROSITE" id="PS50989"/>
    </source>
</evidence>
<feature type="binding site" evidence="19">
    <location>
        <position position="28"/>
    </location>
    <ligand>
        <name>Zn(2+)</name>
        <dbReference type="ChEBI" id="CHEBI:29105"/>
    </ligand>
</feature>
<dbReference type="Pfam" id="PF03255">
    <property type="entry name" value="ACCA"/>
    <property type="match status" value="1"/>
</dbReference>
<dbReference type="InterPro" id="IPR001095">
    <property type="entry name" value="Acetyl_CoA_COase_a_su"/>
</dbReference>
<evidence type="ECO:0000256" key="11">
    <source>
        <dbReference type="ARBA" id="ARBA00022771"/>
    </source>
</evidence>
<comment type="subunit">
    <text evidence="19">Acetyl-CoA carboxylase is a heterohexamer composed of biotin carboxyl carrier protein (AccB), biotin carboxylase (AccC) and two subunits each of ACCase subunit alpha (AccA) and ACCase subunit beta (AccD).</text>
</comment>
<comment type="subcellular location">
    <subcellularLocation>
        <location evidence="1 19">Cytoplasm</location>
    </subcellularLocation>
</comment>
<dbReference type="PROSITE" id="PS50989">
    <property type="entry name" value="COA_CT_CTER"/>
    <property type="match status" value="1"/>
</dbReference>
<keyword evidence="10 19" id="KW-0547">Nucleotide-binding</keyword>
<protein>
    <recommendedName>
        <fullName evidence="19">Acetyl-coenzyme A carboxylase carboxyl transferase subunit beta</fullName>
        <shortName evidence="19">ACCase subunit beta</shortName>
        <shortName evidence="19">Acetyl-CoA carboxylase carboxyltransferase subunit beta</shortName>
        <ecNumber evidence="19">2.1.3.15</ecNumber>
    </recommendedName>
</protein>
<dbReference type="EC" id="2.1.3.15" evidence="19"/>
<dbReference type="GO" id="GO:0006633">
    <property type="term" value="P:fatty acid biosynthetic process"/>
    <property type="evidence" value="ECO:0007669"/>
    <property type="project" value="UniProtKB-KW"/>
</dbReference>
<evidence type="ECO:0000256" key="9">
    <source>
        <dbReference type="ARBA" id="ARBA00022723"/>
    </source>
</evidence>
<dbReference type="HAMAP" id="MF_01395">
    <property type="entry name" value="AcetylCoA_CT_beta"/>
    <property type="match status" value="1"/>
</dbReference>
<proteinExistence type="inferred from homology"/>
<keyword evidence="8 19" id="KW-0808">Transferase</keyword>
<comment type="catalytic activity">
    <reaction evidence="18 19">
        <text>N(6)-carboxybiotinyl-L-lysyl-[protein] + acetyl-CoA = N(6)-biotinyl-L-lysyl-[protein] + malonyl-CoA</text>
        <dbReference type="Rhea" id="RHEA:54728"/>
        <dbReference type="Rhea" id="RHEA-COMP:10505"/>
        <dbReference type="Rhea" id="RHEA-COMP:10506"/>
        <dbReference type="ChEBI" id="CHEBI:57288"/>
        <dbReference type="ChEBI" id="CHEBI:57384"/>
        <dbReference type="ChEBI" id="CHEBI:83144"/>
        <dbReference type="ChEBI" id="CHEBI:83145"/>
        <dbReference type="EC" id="2.1.3.15"/>
    </reaction>
</comment>
<dbReference type="GO" id="GO:2001295">
    <property type="term" value="P:malonyl-CoA biosynthetic process"/>
    <property type="evidence" value="ECO:0007669"/>
    <property type="project" value="UniProtKB-UniRule"/>
</dbReference>
<evidence type="ECO:0000256" key="8">
    <source>
        <dbReference type="ARBA" id="ARBA00022679"/>
    </source>
</evidence>
<dbReference type="InterPro" id="IPR011763">
    <property type="entry name" value="COA_CT_C"/>
</dbReference>
<dbReference type="InterPro" id="IPR011762">
    <property type="entry name" value="COA_CT_N"/>
</dbReference>
<dbReference type="InterPro" id="IPR000438">
    <property type="entry name" value="Acetyl_CoA_COase_Trfase_b_su"/>
</dbReference>
<dbReference type="PRINTS" id="PR01069">
    <property type="entry name" value="ACCCTRFRASEA"/>
</dbReference>
<dbReference type="InterPro" id="IPR041010">
    <property type="entry name" value="Znf-ACC"/>
</dbReference>
<evidence type="ECO:0000256" key="4">
    <source>
        <dbReference type="ARBA" id="ARBA00010284"/>
    </source>
</evidence>
<sequence>MTVTDRPTRRWISRFGGNDDSWVRCGGCHHSIYQRRLERNTMVCPECGHHFRLTVRQRLDTLLDPGSFARFGADVAAHDVLRFHDTKPYSQRLAESRRRTGNQAAVVCGTGAIEDHPVVVAILDFGFLGGSIGTAGGELICMAAREALRRRLPLLILAASGGARMQEGVLSLMQLARTSQELARLHEAGILVININTDPTYGGSTASFASLGDLIIAEPGARIGFAGPAVISQTIHQALPASFQTAEYLHRNGQIDMVVPREALRPTLGRLLRMHATSVPVPATGQSDTVLITDAARLSHRTASDVVARARDTARPTTLDHCAGMLEDFVELHGDRLGGGDDPAIVGGLGRLADRTVVVIGHQKGHDIAELTRRNFGMPQPWGYHKALRLMEYAARFGFPLVTLVDTPGAYPGVEAEQRGQSYAIARCIQRMTTLPVPVVTVVTGEGGSGGALALAAGDRLLIMENAYLSVISPEGCSTILFGDASSAARAAGLLGLTPADLLAARLVDGVIPETGESTGPTLRAAVIAALDDLAGLGPAELRDARYRRIAAFDGGLGTR</sequence>
<reference evidence="22 23" key="1">
    <citation type="submission" date="2021-03" db="EMBL/GenBank/DDBJ databases">
        <title>Whole genome shotgun sequence of Actinoplanes toevensis NBRC 105298.</title>
        <authorList>
            <person name="Komaki H."/>
            <person name="Tamura T."/>
        </authorList>
    </citation>
    <scope>NUCLEOTIDE SEQUENCE [LARGE SCALE GENOMIC DNA]</scope>
    <source>
        <strain evidence="22 23">NBRC 105298</strain>
    </source>
</reference>
<dbReference type="PANTHER" id="PTHR42853">
    <property type="entry name" value="ACETYL-COENZYME A CARBOXYLASE CARBOXYL TRANSFERASE SUBUNIT ALPHA"/>
    <property type="match status" value="1"/>
</dbReference>
<feature type="binding site" evidence="19">
    <location>
        <position position="25"/>
    </location>
    <ligand>
        <name>Zn(2+)</name>
        <dbReference type="ChEBI" id="CHEBI:29105"/>
    </ligand>
</feature>
<comment type="similarity">
    <text evidence="4">In the N-terminal section; belongs to the AccD/PCCB family.</text>
</comment>
<dbReference type="Proteomes" id="UP000677082">
    <property type="component" value="Unassembled WGS sequence"/>
</dbReference>
<comment type="function">
    <text evidence="17 19">Component of the acetyl coenzyme A carboxylase (ACC) complex. Biotin carboxylase (BC) catalyzes the carboxylation of biotin on its carrier protein (BCCP) and then the CO(2) group is transferred by the transcarboxylase to acetyl-CoA to form malonyl-CoA.</text>
</comment>
<accession>A0A919TEI3</accession>
<evidence type="ECO:0000259" key="20">
    <source>
        <dbReference type="PROSITE" id="PS50980"/>
    </source>
</evidence>
<dbReference type="PROSITE" id="PS50980">
    <property type="entry name" value="COA_CT_NTER"/>
    <property type="match status" value="1"/>
</dbReference>
<dbReference type="AlphaFoldDB" id="A0A919TEI3"/>
<evidence type="ECO:0000313" key="23">
    <source>
        <dbReference type="Proteomes" id="UP000677082"/>
    </source>
</evidence>
<comment type="subunit">
    <text evidence="5">Acetyl-CoA carboxylase is a heterotetramer composed of biotin carboxyl carrier protein (AccB), biotin carboxylase (AccC) and two subunits of ACCase subunit beta/alpha.</text>
</comment>
<dbReference type="GO" id="GO:0009317">
    <property type="term" value="C:acetyl-CoA carboxylase complex"/>
    <property type="evidence" value="ECO:0007669"/>
    <property type="project" value="InterPro"/>
</dbReference>
<evidence type="ECO:0000313" key="22">
    <source>
        <dbReference type="EMBL" id="GIM92606.1"/>
    </source>
</evidence>
<evidence type="ECO:0000256" key="19">
    <source>
        <dbReference type="HAMAP-Rule" id="MF_01395"/>
    </source>
</evidence>
<keyword evidence="7 19" id="KW-0444">Lipid biosynthesis</keyword>
<dbReference type="Gene3D" id="3.90.226.10">
    <property type="entry name" value="2-enoyl-CoA Hydratase, Chain A, domain 1"/>
    <property type="match status" value="2"/>
</dbReference>
<dbReference type="GO" id="GO:0003989">
    <property type="term" value="F:acetyl-CoA carboxylase activity"/>
    <property type="evidence" value="ECO:0007669"/>
    <property type="project" value="InterPro"/>
</dbReference>
<dbReference type="NCBIfam" id="TIGR00515">
    <property type="entry name" value="accD"/>
    <property type="match status" value="1"/>
</dbReference>
<evidence type="ECO:0000256" key="18">
    <source>
        <dbReference type="ARBA" id="ARBA00049152"/>
    </source>
</evidence>
<evidence type="ECO:0000256" key="5">
    <source>
        <dbReference type="ARBA" id="ARBA00011664"/>
    </source>
</evidence>
<dbReference type="PANTHER" id="PTHR42853:SF3">
    <property type="entry name" value="ACETYL-COENZYME A CARBOXYLASE CARBOXYL TRANSFERASE SUBUNIT ALPHA, CHLOROPLASTIC"/>
    <property type="match status" value="1"/>
</dbReference>
<evidence type="ECO:0000256" key="12">
    <source>
        <dbReference type="ARBA" id="ARBA00022832"/>
    </source>
</evidence>
<dbReference type="Pfam" id="PF17848">
    <property type="entry name" value="Zn_ribbon_ACC"/>
    <property type="match status" value="1"/>
</dbReference>
<keyword evidence="14 19" id="KW-0067">ATP-binding</keyword>
<gene>
    <name evidence="19" type="primary">accD</name>
    <name evidence="22" type="ORF">Ato02nite_043990</name>
</gene>
<dbReference type="GO" id="GO:0008270">
    <property type="term" value="F:zinc ion binding"/>
    <property type="evidence" value="ECO:0007669"/>
    <property type="project" value="UniProtKB-UniRule"/>
</dbReference>
<keyword evidence="15 19" id="KW-0443">Lipid metabolism</keyword>
<evidence type="ECO:0000256" key="6">
    <source>
        <dbReference type="ARBA" id="ARBA00022490"/>
    </source>
</evidence>
<keyword evidence="23" id="KW-1185">Reference proteome</keyword>
<dbReference type="SUPFAM" id="SSF52096">
    <property type="entry name" value="ClpP/crotonase"/>
    <property type="match status" value="2"/>
</dbReference>
<dbReference type="InterPro" id="IPR029045">
    <property type="entry name" value="ClpP/crotonase-like_dom_sf"/>
</dbReference>
<comment type="pathway">
    <text evidence="2 19">Lipid metabolism; malonyl-CoA biosynthesis; malonyl-CoA from acetyl-CoA: step 1/1.</text>
</comment>
<feature type="domain" description="CoA carboxyltransferase C-terminal" evidence="21">
    <location>
        <begin position="290"/>
        <end position="533"/>
    </location>
</feature>
<comment type="similarity">
    <text evidence="19">Belongs to the AccD/PCCB family.</text>
</comment>
<keyword evidence="16 19" id="KW-0275">Fatty acid biosynthesis</keyword>
<dbReference type="EMBL" id="BOQN01000058">
    <property type="protein sequence ID" value="GIM92606.1"/>
    <property type="molecule type" value="Genomic_DNA"/>
</dbReference>
<dbReference type="GO" id="GO:0016743">
    <property type="term" value="F:carboxyl- or carbamoyltransferase activity"/>
    <property type="evidence" value="ECO:0007669"/>
    <property type="project" value="UniProtKB-UniRule"/>
</dbReference>
<organism evidence="22 23">
    <name type="scientific">Paractinoplanes toevensis</name>
    <dbReference type="NCBI Taxonomy" id="571911"/>
    <lineage>
        <taxon>Bacteria</taxon>
        <taxon>Bacillati</taxon>
        <taxon>Actinomycetota</taxon>
        <taxon>Actinomycetes</taxon>
        <taxon>Micromonosporales</taxon>
        <taxon>Micromonosporaceae</taxon>
        <taxon>Paractinoplanes</taxon>
    </lineage>
</organism>
<evidence type="ECO:0000256" key="10">
    <source>
        <dbReference type="ARBA" id="ARBA00022741"/>
    </source>
</evidence>
<evidence type="ECO:0000256" key="15">
    <source>
        <dbReference type="ARBA" id="ARBA00023098"/>
    </source>
</evidence>
<evidence type="ECO:0000256" key="14">
    <source>
        <dbReference type="ARBA" id="ARBA00022840"/>
    </source>
</evidence>
<dbReference type="GO" id="GO:0005524">
    <property type="term" value="F:ATP binding"/>
    <property type="evidence" value="ECO:0007669"/>
    <property type="project" value="UniProtKB-KW"/>
</dbReference>
<keyword evidence="9 19" id="KW-0479">Metal-binding</keyword>
<comment type="caution">
    <text evidence="22">The sequence shown here is derived from an EMBL/GenBank/DDBJ whole genome shotgun (WGS) entry which is preliminary data.</text>
</comment>
<evidence type="ECO:0000256" key="3">
    <source>
        <dbReference type="ARBA" id="ARBA00006276"/>
    </source>
</evidence>
<feature type="binding site" evidence="19">
    <location>
        <position position="44"/>
    </location>
    <ligand>
        <name>Zn(2+)</name>
        <dbReference type="ChEBI" id="CHEBI:29105"/>
    </ligand>
</feature>
<keyword evidence="6 19" id="KW-0963">Cytoplasm</keyword>
<evidence type="ECO:0000256" key="1">
    <source>
        <dbReference type="ARBA" id="ARBA00004496"/>
    </source>
</evidence>
<evidence type="ECO:0000256" key="7">
    <source>
        <dbReference type="ARBA" id="ARBA00022516"/>
    </source>
</evidence>
<evidence type="ECO:0000256" key="17">
    <source>
        <dbReference type="ARBA" id="ARBA00025280"/>
    </source>
</evidence>
<keyword evidence="13 19" id="KW-0862">Zinc</keyword>
<keyword evidence="12 19" id="KW-0276">Fatty acid metabolism</keyword>
<feature type="zinc finger region" description="C4-type" evidence="19">
    <location>
        <begin position="25"/>
        <end position="47"/>
    </location>
</feature>
<evidence type="ECO:0000256" key="16">
    <source>
        <dbReference type="ARBA" id="ARBA00023160"/>
    </source>
</evidence>
<comment type="cofactor">
    <cofactor evidence="19">
        <name>Zn(2+)</name>
        <dbReference type="ChEBI" id="CHEBI:29105"/>
    </cofactor>
    <text evidence="19">Binds 1 zinc ion per subunit.</text>
</comment>
<comment type="similarity">
    <text evidence="3">In the C-terminal section; belongs to the AccA family.</text>
</comment>
<feature type="binding site" evidence="19">
    <location>
        <position position="47"/>
    </location>
    <ligand>
        <name>Zn(2+)</name>
        <dbReference type="ChEBI" id="CHEBI:29105"/>
    </ligand>
</feature>